<evidence type="ECO:0000256" key="4">
    <source>
        <dbReference type="ARBA" id="ARBA00022475"/>
    </source>
</evidence>
<evidence type="ECO:0000256" key="3">
    <source>
        <dbReference type="ARBA" id="ARBA00022448"/>
    </source>
</evidence>
<sequence>MIFDIVLNQMIVFFLVLLTGAAASKLGVIRKDYLPDFAKLISKVLLPVMLFFLTYSRSTRETVFENLPMIGLAAAFYVVIIAVTWVLAKILRPVGDKAKVFRFAFIFGNTGFVGIPLLAALFPDSGPLYLALFSIIDQALFWTYGIYLATASGTKARINAKSFVNPNLIAMALAFAFVLIGIPLPGVVCDTLGLIANGTSAMCMLYLGALCYFSNLKDALRSKELYAGIAVKMIALPVAAGWLLKATPLDPTMTTSLVLLMALPTMTVVPMIAKMHGTEGDYAAGLTVGTLVASVVTIPLVALLAL</sequence>
<dbReference type="RefSeq" id="WP_283832380.1">
    <property type="nucleotide sequence ID" value="NZ_JASJEU010000019.1"/>
</dbReference>
<dbReference type="Gene3D" id="1.20.1530.20">
    <property type="match status" value="1"/>
</dbReference>
<accession>A0ABT7DNR2</accession>
<dbReference type="InterPro" id="IPR038770">
    <property type="entry name" value="Na+/solute_symporter_sf"/>
</dbReference>
<gene>
    <name evidence="9" type="ORF">QNJ86_09520</name>
</gene>
<feature type="transmembrane region" description="Helical" evidence="8">
    <location>
        <begin position="285"/>
        <end position="305"/>
    </location>
</feature>
<comment type="subcellular location">
    <subcellularLocation>
        <location evidence="1">Cell membrane</location>
        <topology evidence="1">Multi-pass membrane protein</topology>
    </subcellularLocation>
</comment>
<comment type="caution">
    <text evidence="9">The sequence shown here is derived from an EMBL/GenBank/DDBJ whole genome shotgun (WGS) entry which is preliminary data.</text>
</comment>
<feature type="transmembrane region" description="Helical" evidence="8">
    <location>
        <begin position="256"/>
        <end position="273"/>
    </location>
</feature>
<keyword evidence="7 8" id="KW-0472">Membrane</keyword>
<comment type="similarity">
    <text evidence="2">Belongs to the auxin efflux carrier (TC 2.A.69) family.</text>
</comment>
<keyword evidence="6 8" id="KW-1133">Transmembrane helix</keyword>
<dbReference type="EMBL" id="JASJEU010000019">
    <property type="protein sequence ID" value="MDJ1651037.1"/>
    <property type="molecule type" value="Genomic_DNA"/>
</dbReference>
<evidence type="ECO:0000313" key="9">
    <source>
        <dbReference type="EMBL" id="MDJ1651037.1"/>
    </source>
</evidence>
<feature type="transmembrane region" description="Helical" evidence="8">
    <location>
        <begin position="128"/>
        <end position="147"/>
    </location>
</feature>
<keyword evidence="3" id="KW-0813">Transport</keyword>
<dbReference type="PANTHER" id="PTHR36838:SF3">
    <property type="entry name" value="TRANSPORTER AUXIN EFFLUX CARRIER EC FAMILY"/>
    <property type="match status" value="1"/>
</dbReference>
<name>A0ABT7DNR2_9ACTN</name>
<keyword evidence="5 8" id="KW-0812">Transmembrane</keyword>
<feature type="transmembrane region" description="Helical" evidence="8">
    <location>
        <begin position="168"/>
        <end position="188"/>
    </location>
</feature>
<feature type="transmembrane region" description="Helical" evidence="8">
    <location>
        <begin position="40"/>
        <end position="57"/>
    </location>
</feature>
<feature type="transmembrane region" description="Helical" evidence="8">
    <location>
        <begin position="100"/>
        <end position="122"/>
    </location>
</feature>
<evidence type="ECO:0000256" key="8">
    <source>
        <dbReference type="SAM" id="Phobius"/>
    </source>
</evidence>
<evidence type="ECO:0000256" key="5">
    <source>
        <dbReference type="ARBA" id="ARBA00022692"/>
    </source>
</evidence>
<organism evidence="9 10">
    <name type="scientific">Gordonibacter faecis</name>
    <dbReference type="NCBI Taxonomy" id="3047475"/>
    <lineage>
        <taxon>Bacteria</taxon>
        <taxon>Bacillati</taxon>
        <taxon>Actinomycetota</taxon>
        <taxon>Coriobacteriia</taxon>
        <taxon>Eggerthellales</taxon>
        <taxon>Eggerthellaceae</taxon>
        <taxon>Gordonibacter</taxon>
    </lineage>
</organism>
<dbReference type="Pfam" id="PF03547">
    <property type="entry name" value="Mem_trans"/>
    <property type="match status" value="1"/>
</dbReference>
<proteinExistence type="inferred from homology"/>
<dbReference type="Proteomes" id="UP001232750">
    <property type="component" value="Unassembled WGS sequence"/>
</dbReference>
<keyword evidence="4" id="KW-1003">Cell membrane</keyword>
<feature type="transmembrane region" description="Helical" evidence="8">
    <location>
        <begin position="69"/>
        <end position="88"/>
    </location>
</feature>
<reference evidence="9 10" key="1">
    <citation type="submission" date="2023-05" db="EMBL/GenBank/DDBJ databases">
        <title>Gordonibacter KGMB12511T sp. nov., isolated from faeces of healthy Korean.</title>
        <authorList>
            <person name="Kim H.S."/>
            <person name="Kim J.-S."/>
            <person name="Suh M.K."/>
            <person name="Eom M.K."/>
            <person name="Do H.E."/>
            <person name="Lee J.-S."/>
        </authorList>
    </citation>
    <scope>NUCLEOTIDE SEQUENCE [LARGE SCALE GENOMIC DNA]</scope>
    <source>
        <strain evidence="9 10">KGMB12511</strain>
    </source>
</reference>
<evidence type="ECO:0000313" key="10">
    <source>
        <dbReference type="Proteomes" id="UP001232750"/>
    </source>
</evidence>
<dbReference type="InterPro" id="IPR004776">
    <property type="entry name" value="Mem_transp_PIN-like"/>
</dbReference>
<dbReference type="PANTHER" id="PTHR36838">
    <property type="entry name" value="AUXIN EFFLUX CARRIER FAMILY PROTEIN"/>
    <property type="match status" value="1"/>
</dbReference>
<feature type="transmembrane region" description="Helical" evidence="8">
    <location>
        <begin position="225"/>
        <end position="244"/>
    </location>
</feature>
<evidence type="ECO:0000256" key="1">
    <source>
        <dbReference type="ARBA" id="ARBA00004651"/>
    </source>
</evidence>
<keyword evidence="10" id="KW-1185">Reference proteome</keyword>
<evidence type="ECO:0000256" key="6">
    <source>
        <dbReference type="ARBA" id="ARBA00022989"/>
    </source>
</evidence>
<feature type="transmembrane region" description="Helical" evidence="8">
    <location>
        <begin position="194"/>
        <end position="213"/>
    </location>
</feature>
<evidence type="ECO:0000256" key="7">
    <source>
        <dbReference type="ARBA" id="ARBA00023136"/>
    </source>
</evidence>
<evidence type="ECO:0000256" key="2">
    <source>
        <dbReference type="ARBA" id="ARBA00010145"/>
    </source>
</evidence>
<feature type="transmembrane region" description="Helical" evidence="8">
    <location>
        <begin position="6"/>
        <end position="28"/>
    </location>
</feature>
<protein>
    <submittedName>
        <fullName evidence="9">AEC family transporter</fullName>
    </submittedName>
</protein>